<evidence type="ECO:0008006" key="4">
    <source>
        <dbReference type="Google" id="ProtNLM"/>
    </source>
</evidence>
<keyword evidence="3" id="KW-1185">Reference proteome</keyword>
<dbReference type="HOGENOM" id="CLU_2890598_0_0_1"/>
<evidence type="ECO:0000256" key="1">
    <source>
        <dbReference type="SAM" id="SignalP"/>
    </source>
</evidence>
<protein>
    <recommendedName>
        <fullName evidence="4">RxLR effector candidate protein</fullName>
    </recommendedName>
</protein>
<dbReference type="InParanoid" id="M4C611"/>
<sequence length="63" mass="6812">MPMFCRTVISVLTISFVTATALAQAKKRARLLSECLSCSSSSFSAFSLQSALLVSRRYIFASG</sequence>
<feature type="chain" id="PRO_5004049283" description="RxLR effector candidate protein" evidence="1">
    <location>
        <begin position="24"/>
        <end position="63"/>
    </location>
</feature>
<feature type="signal peptide" evidence="1">
    <location>
        <begin position="1"/>
        <end position="23"/>
    </location>
</feature>
<evidence type="ECO:0000313" key="3">
    <source>
        <dbReference type="Proteomes" id="UP000011713"/>
    </source>
</evidence>
<keyword evidence="1" id="KW-0732">Signal</keyword>
<proteinExistence type="predicted"/>
<reference evidence="3" key="1">
    <citation type="journal article" date="2010" name="Science">
        <title>Signatures of adaptation to obligate biotrophy in the Hyaloperonospora arabidopsidis genome.</title>
        <authorList>
            <person name="Baxter L."/>
            <person name="Tripathy S."/>
            <person name="Ishaque N."/>
            <person name="Boot N."/>
            <person name="Cabral A."/>
            <person name="Kemen E."/>
            <person name="Thines M."/>
            <person name="Ah-Fong A."/>
            <person name="Anderson R."/>
            <person name="Badejoko W."/>
            <person name="Bittner-Eddy P."/>
            <person name="Boore J.L."/>
            <person name="Chibucos M.C."/>
            <person name="Coates M."/>
            <person name="Dehal P."/>
            <person name="Delehaunty K."/>
            <person name="Dong S."/>
            <person name="Downton P."/>
            <person name="Dumas B."/>
            <person name="Fabro G."/>
            <person name="Fronick C."/>
            <person name="Fuerstenberg S.I."/>
            <person name="Fulton L."/>
            <person name="Gaulin E."/>
            <person name="Govers F."/>
            <person name="Hughes L."/>
            <person name="Humphray S."/>
            <person name="Jiang R.H."/>
            <person name="Judelson H."/>
            <person name="Kamoun S."/>
            <person name="Kyung K."/>
            <person name="Meijer H."/>
            <person name="Minx P."/>
            <person name="Morris P."/>
            <person name="Nelson J."/>
            <person name="Phuntumart V."/>
            <person name="Qutob D."/>
            <person name="Rehmany A."/>
            <person name="Rougon-Cardoso A."/>
            <person name="Ryden P."/>
            <person name="Torto-Alalibo T."/>
            <person name="Studholme D."/>
            <person name="Wang Y."/>
            <person name="Win J."/>
            <person name="Wood J."/>
            <person name="Clifton S.W."/>
            <person name="Rogers J."/>
            <person name="Van den Ackerveken G."/>
            <person name="Jones J.D."/>
            <person name="McDowell J.M."/>
            <person name="Beynon J."/>
            <person name="Tyler B.M."/>
        </authorList>
    </citation>
    <scope>NUCLEOTIDE SEQUENCE [LARGE SCALE GENOMIC DNA]</scope>
    <source>
        <strain evidence="3">Emoy2</strain>
    </source>
</reference>
<organism evidence="2 3">
    <name type="scientific">Hyaloperonospora arabidopsidis (strain Emoy2)</name>
    <name type="common">Downy mildew agent</name>
    <name type="synonym">Peronospora arabidopsidis</name>
    <dbReference type="NCBI Taxonomy" id="559515"/>
    <lineage>
        <taxon>Eukaryota</taxon>
        <taxon>Sar</taxon>
        <taxon>Stramenopiles</taxon>
        <taxon>Oomycota</taxon>
        <taxon>Peronosporomycetes</taxon>
        <taxon>Peronosporales</taxon>
        <taxon>Peronosporaceae</taxon>
        <taxon>Hyaloperonospora</taxon>
    </lineage>
</organism>
<reference evidence="2" key="2">
    <citation type="submission" date="2015-06" db="UniProtKB">
        <authorList>
            <consortium name="EnsemblProtists"/>
        </authorList>
    </citation>
    <scope>IDENTIFICATION</scope>
    <source>
        <strain evidence="2">Emoy2</strain>
    </source>
</reference>
<dbReference type="Proteomes" id="UP000011713">
    <property type="component" value="Unassembled WGS sequence"/>
</dbReference>
<dbReference type="EnsemblProtists" id="HpaT814540">
    <property type="protein sequence ID" value="HpaP814540"/>
    <property type="gene ID" value="HpaG814540"/>
</dbReference>
<dbReference type="VEuPathDB" id="FungiDB:HpaG814540"/>
<evidence type="ECO:0000313" key="2">
    <source>
        <dbReference type="EnsemblProtists" id="HpaP814540"/>
    </source>
</evidence>
<accession>M4C611</accession>
<dbReference type="AlphaFoldDB" id="M4C611"/>
<name>M4C611_HYAAE</name>
<dbReference type="EMBL" id="JH599885">
    <property type="status" value="NOT_ANNOTATED_CDS"/>
    <property type="molecule type" value="Genomic_DNA"/>
</dbReference>